<dbReference type="PANTHER" id="PTHR31021:SF1">
    <property type="entry name" value="CHROMOSOME UNDETERMINED SCAFFOLD_56, WHOLE GENOME SHOTGUN SEQUENCE"/>
    <property type="match status" value="1"/>
</dbReference>
<dbReference type="GO" id="GO:0005886">
    <property type="term" value="C:plasma membrane"/>
    <property type="evidence" value="ECO:0007669"/>
    <property type="project" value="InterPro"/>
</dbReference>
<dbReference type="SMART" id="SM01352">
    <property type="entry name" value="APCDDC"/>
    <property type="match status" value="1"/>
</dbReference>
<keyword evidence="2" id="KW-0812">Transmembrane</keyword>
<feature type="domain" description="APCDD1" evidence="7">
    <location>
        <begin position="2"/>
        <end position="224"/>
    </location>
</feature>
<dbReference type="Pfam" id="PF14921">
    <property type="entry name" value="APCDDC"/>
    <property type="match status" value="1"/>
</dbReference>
<keyword evidence="5" id="KW-0325">Glycoprotein</keyword>
<keyword evidence="8" id="KW-1185">Reference proteome</keyword>
<dbReference type="GO" id="GO:0030178">
    <property type="term" value="P:negative regulation of Wnt signaling pathway"/>
    <property type="evidence" value="ECO:0007669"/>
    <property type="project" value="InterPro"/>
</dbReference>
<evidence type="ECO:0000256" key="5">
    <source>
        <dbReference type="ARBA" id="ARBA00023180"/>
    </source>
</evidence>
<dbReference type="PANTHER" id="PTHR31021">
    <property type="entry name" value="ADENOMATOSIS POLYPOSIS COLI DOWN-REGULATED 1"/>
    <property type="match status" value="1"/>
</dbReference>
<evidence type="ECO:0000313" key="8">
    <source>
        <dbReference type="Proteomes" id="UP000095280"/>
    </source>
</evidence>
<keyword evidence="3" id="KW-0732">Signal</keyword>
<evidence type="ECO:0000259" key="7">
    <source>
        <dbReference type="SMART" id="SM01352"/>
    </source>
</evidence>
<reference evidence="9" key="1">
    <citation type="submission" date="2016-11" db="UniProtKB">
        <authorList>
            <consortium name="WormBaseParasite"/>
        </authorList>
    </citation>
    <scope>IDENTIFICATION</scope>
</reference>
<dbReference type="Proteomes" id="UP000095280">
    <property type="component" value="Unplaced"/>
</dbReference>
<comment type="subcellular location">
    <subcellularLocation>
        <location evidence="1">Membrane</location>
        <topology evidence="1">Single-pass membrane protein</topology>
    </subcellularLocation>
</comment>
<organism evidence="8 9">
    <name type="scientific">Macrostomum lignano</name>
    <dbReference type="NCBI Taxonomy" id="282301"/>
    <lineage>
        <taxon>Eukaryota</taxon>
        <taxon>Metazoa</taxon>
        <taxon>Spiralia</taxon>
        <taxon>Lophotrochozoa</taxon>
        <taxon>Platyhelminthes</taxon>
        <taxon>Rhabditophora</taxon>
        <taxon>Macrostomorpha</taxon>
        <taxon>Macrostomida</taxon>
        <taxon>Macrostomidae</taxon>
        <taxon>Macrostomum</taxon>
    </lineage>
</organism>
<evidence type="ECO:0000256" key="6">
    <source>
        <dbReference type="SAM" id="MobiDB-lite"/>
    </source>
</evidence>
<evidence type="ECO:0000256" key="1">
    <source>
        <dbReference type="ARBA" id="ARBA00004167"/>
    </source>
</evidence>
<feature type="region of interest" description="Disordered" evidence="6">
    <location>
        <begin position="589"/>
        <end position="615"/>
    </location>
</feature>
<name>A0A1I8JMR7_9PLAT</name>
<evidence type="ECO:0000256" key="4">
    <source>
        <dbReference type="ARBA" id="ARBA00023136"/>
    </source>
</evidence>
<evidence type="ECO:0000256" key="2">
    <source>
        <dbReference type="ARBA" id="ARBA00022692"/>
    </source>
</evidence>
<evidence type="ECO:0000313" key="9">
    <source>
        <dbReference type="WBParaSite" id="snap_masked-unitig_20127-processed-gene-0.1-mRNA-1"/>
    </source>
</evidence>
<dbReference type="InterPro" id="IPR042425">
    <property type="entry name" value="APCDD1"/>
</dbReference>
<feature type="compositionally biased region" description="Low complexity" evidence="6">
    <location>
        <begin position="595"/>
        <end position="607"/>
    </location>
</feature>
<dbReference type="AlphaFoldDB" id="A0A1I8JMR7"/>
<keyword evidence="4" id="KW-0472">Membrane</keyword>
<evidence type="ECO:0000256" key="3">
    <source>
        <dbReference type="ARBA" id="ARBA00022729"/>
    </source>
</evidence>
<sequence length="783" mass="87257">AKSAQVLSFVTRRYQFIKRYALQRPLQFYYSDSSCRDAFYGLETRGYLKVEGNSLSPAYWDGNPPPYELFRLRCCCRLDAWSFYAIQKKHAIFCNKDPVTAMPYTESAAKFLQSKVTSFSAECRRRFQSNPLESDWSPGGGPYHLLLYVEYRGRVMRDFDCSRKLGFNLHEMQLVRTELGAERRRRLYLGDLATDFSQRHRHRPSSFQEPLEEATLVIYNEMTVFVGECKYAYIHDIFPFPVPVYPVPVYRGSVYPVPVYPVPVYRFRSGSGLSGSGFIVSVYPVPVYPVSGYPVPVLSVRLSGSVYPLSVRFIRSVYPVVGFVPVCPVCGSVGSGLFFLSGLSVLSSGLSGCPRLFCPVCPVCPVQTLVKKDQKHFPPNATASRPQDCSNCQLLSRASAAATTGAADWRALMTLSGSPLGEWISAGCASCRQQLLSRPATGWVLGAVPPALHDPLCAGRTCSVTVWYFLTGPRCPPEAISHAHCGQRLHSLEQMLQPSPPTTVFGCGSLTVFRSLAMRLATDIKPRTRRRQSTTTECRMRPPADQLSVSADRCREFRNQSVFLLLLLFFCFCRSSSAAFCFFKEDARSEGRSSGGSRCASAAGTAAVPEKPRMEQQARPPSASFLSWLTAFAGCGNGRRRRRRPVGMMMERIQMMRNRMLLGDGEDGGTAGLVLVLRVLLLPEGLQRAKAEAARWPDGTVQRVSIKRERGESEIVSDFRQRHEPGKGLCYPPPLSCPAQSRRSAKFRLEKFFSASLRSRPPTARPPASSCFSRLLPPLSQHL</sequence>
<dbReference type="GO" id="GO:0017147">
    <property type="term" value="F:Wnt-protein binding"/>
    <property type="evidence" value="ECO:0007669"/>
    <property type="project" value="InterPro"/>
</dbReference>
<proteinExistence type="predicted"/>
<accession>A0A1I8JMR7</accession>
<dbReference type="InterPro" id="IPR029405">
    <property type="entry name" value="APCDD1_dom"/>
</dbReference>
<dbReference type="WBParaSite" id="snap_masked-unitig_20127-processed-gene-0.1-mRNA-1">
    <property type="protein sequence ID" value="snap_masked-unitig_20127-processed-gene-0.1-mRNA-1"/>
    <property type="gene ID" value="snap_masked-unitig_20127-processed-gene-0.1"/>
</dbReference>
<protein>
    <submittedName>
        <fullName evidence="9">APCDDC domain-containing protein</fullName>
    </submittedName>
</protein>